<feature type="transmembrane region" description="Helical" evidence="6">
    <location>
        <begin position="353"/>
        <end position="374"/>
    </location>
</feature>
<evidence type="ECO:0000256" key="5">
    <source>
        <dbReference type="ARBA" id="ARBA00023136"/>
    </source>
</evidence>
<accession>A0A7H0HK94</accession>
<feature type="transmembrane region" description="Helical" evidence="6">
    <location>
        <begin position="146"/>
        <end position="167"/>
    </location>
</feature>
<feature type="transmembrane region" description="Helical" evidence="6">
    <location>
        <begin position="116"/>
        <end position="134"/>
    </location>
</feature>
<dbReference type="EMBL" id="CP060790">
    <property type="protein sequence ID" value="QNP60960.1"/>
    <property type="molecule type" value="Genomic_DNA"/>
</dbReference>
<keyword evidence="3 6" id="KW-0812">Transmembrane</keyword>
<feature type="transmembrane region" description="Helical" evidence="6">
    <location>
        <begin position="320"/>
        <end position="341"/>
    </location>
</feature>
<proteinExistence type="predicted"/>
<dbReference type="PANTHER" id="PTHR30250">
    <property type="entry name" value="PST FAMILY PREDICTED COLANIC ACID TRANSPORTER"/>
    <property type="match status" value="1"/>
</dbReference>
<evidence type="ECO:0000256" key="6">
    <source>
        <dbReference type="SAM" id="Phobius"/>
    </source>
</evidence>
<feature type="transmembrane region" description="Helical" evidence="6">
    <location>
        <begin position="286"/>
        <end position="308"/>
    </location>
</feature>
<evidence type="ECO:0000256" key="4">
    <source>
        <dbReference type="ARBA" id="ARBA00022989"/>
    </source>
</evidence>
<dbReference type="Proteomes" id="UP000516057">
    <property type="component" value="Chromosome"/>
</dbReference>
<reference evidence="7 8" key="1">
    <citation type="submission" date="2020-08" db="EMBL/GenBank/DDBJ databases">
        <title>Genome sequence of Acidovorax monticola KACC 19171T.</title>
        <authorList>
            <person name="Hyun D.-W."/>
            <person name="Bae J.-W."/>
        </authorList>
    </citation>
    <scope>NUCLEOTIDE SEQUENCE [LARGE SCALE GENOMIC DNA]</scope>
    <source>
        <strain evidence="7 8">KACC 19171</strain>
    </source>
</reference>
<feature type="transmembrane region" description="Helical" evidence="6">
    <location>
        <begin position="255"/>
        <end position="274"/>
    </location>
</feature>
<feature type="transmembrane region" description="Helical" evidence="6">
    <location>
        <begin position="81"/>
        <end position="104"/>
    </location>
</feature>
<dbReference type="InterPro" id="IPR002797">
    <property type="entry name" value="Polysacc_synth"/>
</dbReference>
<keyword evidence="4 6" id="KW-1133">Transmembrane helix</keyword>
<protein>
    <submittedName>
        <fullName evidence="7">Oligosaccharide flippase family protein</fullName>
    </submittedName>
</protein>
<keyword evidence="2" id="KW-1003">Cell membrane</keyword>
<feature type="transmembrane region" description="Helical" evidence="6">
    <location>
        <begin position="414"/>
        <end position="434"/>
    </location>
</feature>
<feature type="transmembrane region" description="Helical" evidence="6">
    <location>
        <begin position="440"/>
        <end position="462"/>
    </location>
</feature>
<keyword evidence="5 6" id="KW-0472">Membrane</keyword>
<dbReference type="AlphaFoldDB" id="A0A7H0HK94"/>
<evidence type="ECO:0000256" key="3">
    <source>
        <dbReference type="ARBA" id="ARBA00022692"/>
    </source>
</evidence>
<dbReference type="KEGG" id="amon:H9L24_09535"/>
<dbReference type="RefSeq" id="WP_187737939.1">
    <property type="nucleotide sequence ID" value="NZ_CP060790.1"/>
</dbReference>
<evidence type="ECO:0000313" key="8">
    <source>
        <dbReference type="Proteomes" id="UP000516057"/>
    </source>
</evidence>
<organism evidence="7 8">
    <name type="scientific">Paenacidovorax monticola</name>
    <dbReference type="NCBI Taxonomy" id="1926868"/>
    <lineage>
        <taxon>Bacteria</taxon>
        <taxon>Pseudomonadati</taxon>
        <taxon>Pseudomonadota</taxon>
        <taxon>Betaproteobacteria</taxon>
        <taxon>Burkholderiales</taxon>
        <taxon>Comamonadaceae</taxon>
        <taxon>Paenacidovorax</taxon>
    </lineage>
</organism>
<evidence type="ECO:0000256" key="2">
    <source>
        <dbReference type="ARBA" id="ARBA00022475"/>
    </source>
</evidence>
<feature type="transmembrane region" description="Helical" evidence="6">
    <location>
        <begin position="380"/>
        <end position="398"/>
    </location>
</feature>
<sequence length="468" mass="51093">MLKQIARDGSIYAVGTIVSRGLALLTVPSYTHFLDPAGFGALDLILTAGVLLTLVIALEVGQGLAREWTTLPDTKSQRKMAGTALCFTALMHGSFLALALPFSASLSEVLFHTADRSSLVEAGLTYIAWNALYLQLQAQFRWSMQPLGYVTTSVMYGLMTLILGFYLGRQWGVTGVLIGQTLAAASAVGVSLWVLRTQFDWTLNLKHLRSMLAYSLPLAPAGLATFASFHANRFILNLYTNLDQVGQYAVASKVAAITALLTVGIQTALTPLIYRHHAAPQTPNQLVRLLEGFTTAALTLSLGLSLYAQELILWFSGPMYLPSTVLVAWLIPATLLSQMYIFFPGLALARRTVIQLMITVLCGFVALCLNFILIPIAQSQGAAVSTLITAILYIGIWARESQKTYQLPIRTGRIALAVSTYIFLIGASSIIQSFEFNQNLIILAKFFLLTIMATVCSSLGLFRIHRRR</sequence>
<feature type="transmembrane region" description="Helical" evidence="6">
    <location>
        <begin position="37"/>
        <end position="60"/>
    </location>
</feature>
<feature type="transmembrane region" description="Helical" evidence="6">
    <location>
        <begin position="216"/>
        <end position="235"/>
    </location>
</feature>
<dbReference type="InterPro" id="IPR050833">
    <property type="entry name" value="Poly_Biosynth_Transport"/>
</dbReference>
<dbReference type="GO" id="GO:0005886">
    <property type="term" value="C:plasma membrane"/>
    <property type="evidence" value="ECO:0007669"/>
    <property type="project" value="UniProtKB-SubCell"/>
</dbReference>
<name>A0A7H0HK94_9BURK</name>
<comment type="subcellular location">
    <subcellularLocation>
        <location evidence="1">Cell membrane</location>
        <topology evidence="1">Multi-pass membrane protein</topology>
    </subcellularLocation>
</comment>
<evidence type="ECO:0000256" key="1">
    <source>
        <dbReference type="ARBA" id="ARBA00004651"/>
    </source>
</evidence>
<dbReference type="Pfam" id="PF01943">
    <property type="entry name" value="Polysacc_synt"/>
    <property type="match status" value="1"/>
</dbReference>
<feature type="transmembrane region" description="Helical" evidence="6">
    <location>
        <begin position="12"/>
        <end position="31"/>
    </location>
</feature>
<dbReference type="PANTHER" id="PTHR30250:SF11">
    <property type="entry name" value="O-ANTIGEN TRANSPORTER-RELATED"/>
    <property type="match status" value="1"/>
</dbReference>
<gene>
    <name evidence="7" type="ORF">H9L24_09535</name>
</gene>
<evidence type="ECO:0000313" key="7">
    <source>
        <dbReference type="EMBL" id="QNP60960.1"/>
    </source>
</evidence>
<feature type="transmembrane region" description="Helical" evidence="6">
    <location>
        <begin position="173"/>
        <end position="195"/>
    </location>
</feature>
<keyword evidence="8" id="KW-1185">Reference proteome</keyword>